<protein>
    <recommendedName>
        <fullName evidence="3">Sulfotransferase domain-containing protein</fullName>
    </recommendedName>
</protein>
<dbReference type="Proteomes" id="UP000019141">
    <property type="component" value="Unassembled WGS sequence"/>
</dbReference>
<dbReference type="HOGENOM" id="CLU_1114227_0_0_7"/>
<dbReference type="SUPFAM" id="SSF52540">
    <property type="entry name" value="P-loop containing nucleoside triphosphate hydrolases"/>
    <property type="match status" value="1"/>
</dbReference>
<proteinExistence type="predicted"/>
<name>W4LVH5_ENTF1</name>
<evidence type="ECO:0000313" key="2">
    <source>
        <dbReference type="Proteomes" id="UP000019141"/>
    </source>
</evidence>
<dbReference type="InterPro" id="IPR027417">
    <property type="entry name" value="P-loop_NTPase"/>
</dbReference>
<accession>W4LVH5</accession>
<keyword evidence="2" id="KW-1185">Reference proteome</keyword>
<dbReference type="Gene3D" id="3.40.50.300">
    <property type="entry name" value="P-loop containing nucleotide triphosphate hydrolases"/>
    <property type="match status" value="1"/>
</dbReference>
<gene>
    <name evidence="1" type="ORF">ETSY1_05625</name>
</gene>
<organism evidence="1 2">
    <name type="scientific">Entotheonella factor</name>
    <dbReference type="NCBI Taxonomy" id="1429438"/>
    <lineage>
        <taxon>Bacteria</taxon>
        <taxon>Pseudomonadati</taxon>
        <taxon>Nitrospinota/Tectimicrobiota group</taxon>
        <taxon>Candidatus Tectimicrobiota</taxon>
        <taxon>Candidatus Entotheonellia</taxon>
        <taxon>Candidatus Entotheonellales</taxon>
        <taxon>Candidatus Entotheonellaceae</taxon>
        <taxon>Candidatus Entotheonella</taxon>
    </lineage>
</organism>
<evidence type="ECO:0008006" key="3">
    <source>
        <dbReference type="Google" id="ProtNLM"/>
    </source>
</evidence>
<sequence length="249" mass="29027">MKYRLLRAANIERIHIVGASRSGTTMLCYAMACFDRTLLHDRETSVWNYPTLSGSLGLFANRIGQSDKLFLVTKRGANWWRRERLERLASFVRRYEIFLIHIIRDPRDVLSSHHPLRQRQFYVEPDQWEQSIKGASWLWQQLADYPGKLVLKYEDIVQDPQGTQALLCQQTGLQLRHGVTSWARLKENVEATQGLGDMVSYMHQLRNFDPASIGKWRTNPDAVAHLEQLCHASPYGVLLNEFMRMYGYE</sequence>
<evidence type="ECO:0000313" key="1">
    <source>
        <dbReference type="EMBL" id="ETX01893.1"/>
    </source>
</evidence>
<reference evidence="1 2" key="1">
    <citation type="journal article" date="2014" name="Nature">
        <title>An environmental bacterial taxon with a large and distinct metabolic repertoire.</title>
        <authorList>
            <person name="Wilson M.C."/>
            <person name="Mori T."/>
            <person name="Ruckert C."/>
            <person name="Uria A.R."/>
            <person name="Helf M.J."/>
            <person name="Takada K."/>
            <person name="Gernert C."/>
            <person name="Steffens U.A."/>
            <person name="Heycke N."/>
            <person name="Schmitt S."/>
            <person name="Rinke C."/>
            <person name="Helfrich E.J."/>
            <person name="Brachmann A.O."/>
            <person name="Gurgui C."/>
            <person name="Wakimoto T."/>
            <person name="Kracht M."/>
            <person name="Crusemann M."/>
            <person name="Hentschel U."/>
            <person name="Abe I."/>
            <person name="Matsunaga S."/>
            <person name="Kalinowski J."/>
            <person name="Takeyama H."/>
            <person name="Piel J."/>
        </authorList>
    </citation>
    <scope>NUCLEOTIDE SEQUENCE [LARGE SCALE GENOMIC DNA]</scope>
    <source>
        <strain evidence="2">TSY1</strain>
    </source>
</reference>
<comment type="caution">
    <text evidence="1">The sequence shown here is derived from an EMBL/GenBank/DDBJ whole genome shotgun (WGS) entry which is preliminary data.</text>
</comment>
<dbReference type="AlphaFoldDB" id="W4LVH5"/>
<dbReference type="EMBL" id="AZHW01000192">
    <property type="protein sequence ID" value="ETX01893.1"/>
    <property type="molecule type" value="Genomic_DNA"/>
</dbReference>